<keyword evidence="4" id="KW-0963">Cytoplasm</keyword>
<evidence type="ECO:0000259" key="14">
    <source>
        <dbReference type="PROSITE" id="PS51376"/>
    </source>
</evidence>
<evidence type="ECO:0000313" key="16">
    <source>
        <dbReference type="Proteomes" id="UP000233080"/>
    </source>
</evidence>
<feature type="domain" description="DBB" evidence="14">
    <location>
        <begin position="180"/>
        <end position="316"/>
    </location>
</feature>
<feature type="compositionally biased region" description="Basic and acidic residues" evidence="12">
    <location>
        <begin position="657"/>
        <end position="671"/>
    </location>
</feature>
<evidence type="ECO:0000256" key="12">
    <source>
        <dbReference type="SAM" id="MobiDB-lite"/>
    </source>
</evidence>
<dbReference type="Ensembl" id="ENSCANT00000001926.1">
    <property type="protein sequence ID" value="ENSCANP00000000495.1"/>
    <property type="gene ID" value="ENSCANG00000001631.1"/>
</dbReference>
<protein>
    <recommendedName>
        <fullName evidence="9">Phosphoinositide 3-kinase adapter protein 1</fullName>
    </recommendedName>
    <alternativeName>
        <fullName evidence="10">B-cell adapter for phosphoinositide 3-kinase</fullName>
    </alternativeName>
    <alternativeName>
        <fullName evidence="11">B-cell phosphoinositide 3-kinase adapter protein 1</fullName>
    </alternativeName>
</protein>
<dbReference type="OMA" id="YYTSMGE"/>
<evidence type="ECO:0000256" key="5">
    <source>
        <dbReference type="ARBA" id="ARBA00022553"/>
    </source>
</evidence>
<reference evidence="15" key="1">
    <citation type="submission" date="2025-08" db="UniProtKB">
        <authorList>
            <consortium name="Ensembl"/>
        </authorList>
    </citation>
    <scope>IDENTIFICATION</scope>
</reference>
<evidence type="ECO:0000259" key="13">
    <source>
        <dbReference type="PROSITE" id="PS50104"/>
    </source>
</evidence>
<feature type="compositionally biased region" description="Polar residues" evidence="12">
    <location>
        <begin position="797"/>
        <end position="807"/>
    </location>
</feature>
<dbReference type="InterPro" id="IPR041340">
    <property type="entry name" value="PIK3AP1_TIR"/>
</dbReference>
<keyword evidence="16" id="KW-1185">Reference proteome</keyword>
<dbReference type="Gene3D" id="3.40.50.10140">
    <property type="entry name" value="Toll/interleukin-1 receptor homology (TIR) domain"/>
    <property type="match status" value="1"/>
</dbReference>
<name>A0A2K5H827_COLAP</name>
<feature type="compositionally biased region" description="Low complexity" evidence="12">
    <location>
        <begin position="716"/>
        <end position="739"/>
    </location>
</feature>
<keyword evidence="5" id="KW-0597">Phosphoprotein</keyword>
<evidence type="ECO:0000256" key="8">
    <source>
        <dbReference type="ARBA" id="ARBA00065148"/>
    </source>
</evidence>
<evidence type="ECO:0000256" key="1">
    <source>
        <dbReference type="ARBA" id="ARBA00004202"/>
    </source>
</evidence>
<feature type="region of interest" description="Disordered" evidence="12">
    <location>
        <begin position="696"/>
        <end position="807"/>
    </location>
</feature>
<dbReference type="GO" id="GO:0005829">
    <property type="term" value="C:cytosol"/>
    <property type="evidence" value="ECO:0007669"/>
    <property type="project" value="TreeGrafter"/>
</dbReference>
<evidence type="ECO:0000256" key="11">
    <source>
        <dbReference type="ARBA" id="ARBA00079489"/>
    </source>
</evidence>
<proteinExistence type="predicted"/>
<dbReference type="PANTHER" id="PTHR16267">
    <property type="entry name" value="BANK1/PIK3AP1 FAMILY MEMBER"/>
    <property type="match status" value="1"/>
</dbReference>
<dbReference type="PROSITE" id="PS51376">
    <property type="entry name" value="DBB"/>
    <property type="match status" value="1"/>
</dbReference>
<feature type="compositionally biased region" description="Basic and acidic residues" evidence="12">
    <location>
        <begin position="706"/>
        <end position="715"/>
    </location>
</feature>
<feature type="domain" description="TIR" evidence="13">
    <location>
        <begin position="7"/>
        <end position="144"/>
    </location>
</feature>
<keyword evidence="3" id="KW-1003">Cell membrane</keyword>
<dbReference type="GO" id="GO:0007165">
    <property type="term" value="P:signal transduction"/>
    <property type="evidence" value="ECO:0007669"/>
    <property type="project" value="InterPro"/>
</dbReference>
<dbReference type="InterPro" id="IPR000157">
    <property type="entry name" value="TIR_dom"/>
</dbReference>
<dbReference type="InterPro" id="IPR017893">
    <property type="entry name" value="DBB_domain"/>
</dbReference>
<feature type="region of interest" description="Disordered" evidence="12">
    <location>
        <begin position="570"/>
        <end position="589"/>
    </location>
</feature>
<dbReference type="Pfam" id="PF18567">
    <property type="entry name" value="TIR_3"/>
    <property type="match status" value="1"/>
</dbReference>
<reference evidence="15" key="2">
    <citation type="submission" date="2025-09" db="UniProtKB">
        <authorList>
            <consortium name="Ensembl"/>
        </authorList>
    </citation>
    <scope>IDENTIFICATION</scope>
</reference>
<dbReference type="AlphaFoldDB" id="A0A2K5H827"/>
<evidence type="ECO:0000256" key="4">
    <source>
        <dbReference type="ARBA" id="ARBA00022490"/>
    </source>
</evidence>
<dbReference type="Pfam" id="PF14545">
    <property type="entry name" value="DBB"/>
    <property type="match status" value="1"/>
</dbReference>
<dbReference type="InterPro" id="IPR052446">
    <property type="entry name" value="B-cell_PI3K-Signaling_Adptrs"/>
</dbReference>
<evidence type="ECO:0000256" key="7">
    <source>
        <dbReference type="ARBA" id="ARBA00054714"/>
    </source>
</evidence>
<evidence type="ECO:0000256" key="6">
    <source>
        <dbReference type="ARBA" id="ARBA00023136"/>
    </source>
</evidence>
<dbReference type="PANTHER" id="PTHR16267:SF12">
    <property type="entry name" value="PHOSPHOINOSITIDE 3-KINASE ADAPTER PROTEIN 1"/>
    <property type="match status" value="1"/>
</dbReference>
<dbReference type="STRING" id="336983.ENSCANP00000000495"/>
<evidence type="ECO:0000313" key="15">
    <source>
        <dbReference type="Ensembl" id="ENSCANP00000000495.1"/>
    </source>
</evidence>
<comment type="subunit">
    <text evidence="8">Homooligomer. Interacts (phosphorylated on tyrosine residues within YXXM motifs) with PIK3R1 (via SH2 domain); required for BCR- and TLR-mediated activation of phosphoinositide 3-kinase. Interacts (via polyproline C-terminal region) with ABI1 (via SH3 domain); the interaction promotes phosphorylation of PIK3AP1 by ABL1. May interact with MYD88 and TIRAP.</text>
</comment>
<dbReference type="SMART" id="SM01282">
    <property type="entry name" value="DBB"/>
    <property type="match status" value="1"/>
</dbReference>
<dbReference type="Proteomes" id="UP000233080">
    <property type="component" value="Unassembled WGS sequence"/>
</dbReference>
<feature type="region of interest" description="Disordered" evidence="12">
    <location>
        <begin position="657"/>
        <end position="678"/>
    </location>
</feature>
<sequence>MLLWVPRGCDILIIYSPDAEEWCQYLQTLFLSSRQVCSQKILTHRLGPEASFSAEDLNLFLSTRCVVVLLSAELVQHFHQPALLPLLQRAFHPPQRVVRLLCGVRDSEEFLDFFPDWAHWQELTCDDEPETYVAAVKKAISEDSGCDSVTDTEPEDEKVVSYSKQQSLPTVTSPGNLMVVQPDRIRCGAETTVYVIVRCKLDDRVATEAEFSPEDSPSVRMEAKLENEYTVSVKAPNLSSGNVSLKIYSGDLVVCETVISYYTDMEEIGNLLSNAANPVEFMCQAFKIVPYNTETLDKLLTESLKNNIPASGLHLFGINQLEEEDMMTNQRDEELPTLLHFAAKYGLKNLTALLLTCPGALQAYSVANKHGHYPNTIAEKHGFRDLRQFIDEYVETVDMLKSHIKEELMQGEEADAVYESMAHLSTDLLMKCSLNPGCDEDLYESMAAFVPAATEDLYVEMLQASTSNPIPGDGFSRATKDSMIRKFLEGNSMEMTNLERDQCHLGQEEDVYHMVDDDDAFSMDLASRPPVPVPRPETTAPGAHQLPDNEPYICKVFAEKSQERPGNFYVSSESLRKGPPVRPWRDRPQSSIYDPFAGMKTPGQRQLITLQEQVKLGIVNVDEAVLHFKEWQLNQKKRSESFRFQQENLKRLRDSITRRQREKQKSGKQTDLEITVPIRHSQHLPAKVEFGVYESGPRKSVIPPRTELRRGDWKTDSTSSTASSTSNRSSTRSLLSVSSGMEGDNEDNEVPEVTRSRSPGPPHVDGTPTMSLERPPRVPPRAASQRPTLASLPPVTPSSTLQSECPF</sequence>
<accession>A0A2K5H827</accession>
<evidence type="ECO:0000256" key="2">
    <source>
        <dbReference type="ARBA" id="ARBA00004496"/>
    </source>
</evidence>
<keyword evidence="6" id="KW-0472">Membrane</keyword>
<organism evidence="15 16">
    <name type="scientific">Colobus angolensis palliatus</name>
    <name type="common">Peters' Angolan colobus</name>
    <dbReference type="NCBI Taxonomy" id="336983"/>
    <lineage>
        <taxon>Eukaryota</taxon>
        <taxon>Metazoa</taxon>
        <taxon>Chordata</taxon>
        <taxon>Craniata</taxon>
        <taxon>Vertebrata</taxon>
        <taxon>Euteleostomi</taxon>
        <taxon>Mammalia</taxon>
        <taxon>Eutheria</taxon>
        <taxon>Euarchontoglires</taxon>
        <taxon>Primates</taxon>
        <taxon>Haplorrhini</taxon>
        <taxon>Catarrhini</taxon>
        <taxon>Cercopithecidae</taxon>
        <taxon>Colobinae</taxon>
        <taxon>Colobus</taxon>
    </lineage>
</organism>
<evidence type="ECO:0000256" key="9">
    <source>
        <dbReference type="ARBA" id="ARBA00073263"/>
    </source>
</evidence>
<dbReference type="GO" id="GO:0005886">
    <property type="term" value="C:plasma membrane"/>
    <property type="evidence" value="ECO:0007669"/>
    <property type="project" value="UniProtKB-SubCell"/>
</dbReference>
<dbReference type="GO" id="GO:0005102">
    <property type="term" value="F:signaling receptor binding"/>
    <property type="evidence" value="ECO:0007669"/>
    <property type="project" value="TreeGrafter"/>
</dbReference>
<dbReference type="GO" id="GO:0036312">
    <property type="term" value="F:phosphatidylinositol 3-kinase regulatory subunit binding"/>
    <property type="evidence" value="ECO:0007669"/>
    <property type="project" value="TreeGrafter"/>
</dbReference>
<evidence type="ECO:0000256" key="3">
    <source>
        <dbReference type="ARBA" id="ARBA00022475"/>
    </source>
</evidence>
<dbReference type="PROSITE" id="PS50104">
    <property type="entry name" value="TIR"/>
    <property type="match status" value="1"/>
</dbReference>
<dbReference type="InterPro" id="IPR035897">
    <property type="entry name" value="Toll_tir_struct_dom_sf"/>
</dbReference>
<comment type="subcellular location">
    <subcellularLocation>
        <location evidence="1">Cell membrane</location>
        <topology evidence="1">Peripheral membrane protein</topology>
    </subcellularLocation>
    <subcellularLocation>
        <location evidence="2">Cytoplasm</location>
    </subcellularLocation>
</comment>
<comment type="function">
    <text evidence="7">Signaling adapter that contributes to B-cell development by linking B-cell receptor (BCR) signaling to the phosphoinositide 3-kinase (PI3K)-Akt signaling pathway. Has a complementary role to the BCR coreceptor CD19, coupling BCR and PI3K activation by providing a docking site for the PI3K subunit PIK3R1. Alternatively, links Toll-like receptor (TLR) signaling to PI3K activation, a process preventing excessive inflammatory cytokine production. Also involved in the activation of PI3K in natural killer cells. May be involved in the survival of mature B-cells via activation of REL.</text>
</comment>
<evidence type="ECO:0000256" key="10">
    <source>
        <dbReference type="ARBA" id="ARBA00078663"/>
    </source>
</evidence>
<dbReference type="FunFam" id="3.40.50.10140:FF:000010">
    <property type="entry name" value="phosphoinositide 3-kinase adapter protein 1"/>
    <property type="match status" value="1"/>
</dbReference>